<name>X5M3L4_BARHN</name>
<reference evidence="2" key="1">
    <citation type="submission" date="2013-11" db="EMBL/GenBank/DDBJ databases">
        <title>Genome sequencing of Bartonella spp. isolated from human blood.</title>
        <authorList>
            <person name="Raoult D."/>
        </authorList>
    </citation>
    <scope>NUCLEOTIDE SEQUENCE</scope>
    <source>
        <strain evidence="2">BM1374165</strain>
    </source>
</reference>
<evidence type="ECO:0000313" key="2">
    <source>
        <dbReference type="Proteomes" id="UP000019801"/>
    </source>
</evidence>
<evidence type="ECO:0000313" key="1">
    <source>
        <dbReference type="EMBL" id="CDO46757.1"/>
    </source>
</evidence>
<proteinExistence type="predicted"/>
<dbReference type="AlphaFoldDB" id="X5M3L4"/>
<dbReference type="KEGG" id="bhn:PRJBM_00766"/>
<dbReference type="PATRIC" id="fig|38323.3.peg.828"/>
<dbReference type="EMBL" id="HG969191">
    <property type="protein sequence ID" value="CDO46757.1"/>
    <property type="molecule type" value="Genomic_DNA"/>
</dbReference>
<organism evidence="1 2">
    <name type="scientific">Bartonella henselae</name>
    <name type="common">Rochalimaea henselae</name>
    <dbReference type="NCBI Taxonomy" id="38323"/>
    <lineage>
        <taxon>Bacteria</taxon>
        <taxon>Pseudomonadati</taxon>
        <taxon>Pseudomonadota</taxon>
        <taxon>Alphaproteobacteria</taxon>
        <taxon>Hyphomicrobiales</taxon>
        <taxon>Bartonellaceae</taxon>
        <taxon>Bartonella</taxon>
    </lineage>
</organism>
<dbReference type="Proteomes" id="UP000019801">
    <property type="component" value="Chromosome I"/>
</dbReference>
<dbReference type="STRING" id="38323.BM1374165_00745"/>
<protein>
    <submittedName>
        <fullName evidence="1">Phage related protein</fullName>
    </submittedName>
</protein>
<dbReference type="KEGG" id="bhs:BM1374165_00745"/>
<gene>
    <name evidence="1" type="ORF">BM1374165_00745</name>
</gene>
<accession>X5M3L4</accession>
<sequence>MTDTILCFDLGTKTGWVIYGVDGHIMSGTVNFQPRRFEDGEMHYLLFKQ</sequence>